<comment type="caution">
    <text evidence="11">The sequence shown here is derived from an EMBL/GenBank/DDBJ whole genome shotgun (WGS) entry which is preliminary data.</text>
</comment>
<keyword evidence="2" id="KW-1003">Cell membrane</keyword>
<evidence type="ECO:0000256" key="3">
    <source>
        <dbReference type="ARBA" id="ARBA00022606"/>
    </source>
</evidence>
<keyword evidence="9" id="KW-0807">Transducer</keyword>
<evidence type="ECO:0000256" key="2">
    <source>
        <dbReference type="ARBA" id="ARBA00022475"/>
    </source>
</evidence>
<organism evidence="11 12">
    <name type="scientific">Cotesia congregata</name>
    <name type="common">Parasitoid wasp</name>
    <name type="synonym">Apanteles congregatus</name>
    <dbReference type="NCBI Taxonomy" id="51543"/>
    <lineage>
        <taxon>Eukaryota</taxon>
        <taxon>Metazoa</taxon>
        <taxon>Ecdysozoa</taxon>
        <taxon>Arthropoda</taxon>
        <taxon>Hexapoda</taxon>
        <taxon>Insecta</taxon>
        <taxon>Pterygota</taxon>
        <taxon>Neoptera</taxon>
        <taxon>Endopterygota</taxon>
        <taxon>Hymenoptera</taxon>
        <taxon>Apocrita</taxon>
        <taxon>Ichneumonoidea</taxon>
        <taxon>Braconidae</taxon>
        <taxon>Microgastrinae</taxon>
        <taxon>Cotesia</taxon>
    </lineage>
</organism>
<evidence type="ECO:0000256" key="10">
    <source>
        <dbReference type="SAM" id="Phobius"/>
    </source>
</evidence>
<gene>
    <name evidence="11" type="ORF">HICCMSTLAB_LOCUS4370</name>
</gene>
<dbReference type="GO" id="GO:0004984">
    <property type="term" value="F:olfactory receptor activity"/>
    <property type="evidence" value="ECO:0007669"/>
    <property type="project" value="InterPro"/>
</dbReference>
<dbReference type="PANTHER" id="PTHR21137">
    <property type="entry name" value="ODORANT RECEPTOR"/>
    <property type="match status" value="1"/>
</dbReference>
<evidence type="ECO:0000256" key="5">
    <source>
        <dbReference type="ARBA" id="ARBA00022725"/>
    </source>
</evidence>
<dbReference type="GO" id="GO:0007165">
    <property type="term" value="P:signal transduction"/>
    <property type="evidence" value="ECO:0007669"/>
    <property type="project" value="UniProtKB-KW"/>
</dbReference>
<feature type="transmembrane region" description="Helical" evidence="10">
    <location>
        <begin position="13"/>
        <end position="36"/>
    </location>
</feature>
<dbReference type="AlphaFoldDB" id="A0A8J2ME68"/>
<dbReference type="GO" id="GO:0005549">
    <property type="term" value="F:odorant binding"/>
    <property type="evidence" value="ECO:0007669"/>
    <property type="project" value="InterPro"/>
</dbReference>
<keyword evidence="7 10" id="KW-0472">Membrane</keyword>
<evidence type="ECO:0000256" key="4">
    <source>
        <dbReference type="ARBA" id="ARBA00022692"/>
    </source>
</evidence>
<keyword evidence="8 11" id="KW-0675">Receptor</keyword>
<dbReference type="GO" id="GO:0005886">
    <property type="term" value="C:plasma membrane"/>
    <property type="evidence" value="ECO:0007669"/>
    <property type="project" value="UniProtKB-SubCell"/>
</dbReference>
<evidence type="ECO:0000313" key="12">
    <source>
        <dbReference type="Proteomes" id="UP000786811"/>
    </source>
</evidence>
<keyword evidence="5" id="KW-0552">Olfaction</keyword>
<sequence>EELIDHCGPTGDIVFIFGLFISTVSATSKIILLNVYHDNMFLIITNIMNDWQKAKNSNYQKTIMLKYSSLNRVLFYMVLTPLMFYIIKISSERIPYTTIIDNVTVLIRTTPVSSECWSYADTPLIIYIIRFICRIVECCIYNIASGGVFKMDLYFLVIVMHICGQVEILASSFRQLINNKKNPKLDRKKFIIIIERKKYLLNLIDCLQRSFEFLIFVVLLASTIQLNVIAYTVLFYMKENNIKAAIELTSGTFFYVFTELYIYCYIGDKLSSHIDNLYLSIYECCWHNFPLYALKDLVFMIMMKNNREFKLTAGKIYIMNLVNFKNIVKTMGSFFSVMRLKVYE</sequence>
<feature type="transmembrane region" description="Helical" evidence="10">
    <location>
        <begin position="153"/>
        <end position="173"/>
    </location>
</feature>
<reference evidence="11" key="1">
    <citation type="submission" date="2021-04" db="EMBL/GenBank/DDBJ databases">
        <authorList>
            <person name="Chebbi M.A.C M."/>
        </authorList>
    </citation>
    <scope>NUCLEOTIDE SEQUENCE</scope>
</reference>
<proteinExistence type="predicted"/>
<evidence type="ECO:0000256" key="9">
    <source>
        <dbReference type="ARBA" id="ARBA00023224"/>
    </source>
</evidence>
<keyword evidence="12" id="KW-1185">Reference proteome</keyword>
<feature type="non-terminal residue" evidence="11">
    <location>
        <position position="344"/>
    </location>
</feature>
<feature type="transmembrane region" description="Helical" evidence="10">
    <location>
        <begin position="213"/>
        <end position="236"/>
    </location>
</feature>
<evidence type="ECO:0000256" key="8">
    <source>
        <dbReference type="ARBA" id="ARBA00023170"/>
    </source>
</evidence>
<protein>
    <submittedName>
        <fullName evidence="11">Olfactory receptor 239</fullName>
    </submittedName>
</protein>
<dbReference type="InterPro" id="IPR004117">
    <property type="entry name" value="7tm6_olfct_rcpt"/>
</dbReference>
<accession>A0A8J2ME68</accession>
<evidence type="ECO:0000256" key="7">
    <source>
        <dbReference type="ARBA" id="ARBA00023136"/>
    </source>
</evidence>
<evidence type="ECO:0000313" key="11">
    <source>
        <dbReference type="EMBL" id="CAG5085417.1"/>
    </source>
</evidence>
<dbReference type="OrthoDB" id="6765072at2759"/>
<feature type="transmembrane region" description="Helical" evidence="10">
    <location>
        <begin position="69"/>
        <end position="87"/>
    </location>
</feature>
<dbReference type="Pfam" id="PF02949">
    <property type="entry name" value="7tm_6"/>
    <property type="match status" value="1"/>
</dbReference>
<evidence type="ECO:0000256" key="1">
    <source>
        <dbReference type="ARBA" id="ARBA00004651"/>
    </source>
</evidence>
<dbReference type="Proteomes" id="UP000786811">
    <property type="component" value="Unassembled WGS sequence"/>
</dbReference>
<dbReference type="PANTHER" id="PTHR21137:SF35">
    <property type="entry name" value="ODORANT RECEPTOR 19A-RELATED"/>
    <property type="match status" value="1"/>
</dbReference>
<evidence type="ECO:0000256" key="6">
    <source>
        <dbReference type="ARBA" id="ARBA00022989"/>
    </source>
</evidence>
<keyword evidence="4 10" id="KW-0812">Transmembrane</keyword>
<dbReference type="EMBL" id="CAJNRD030001118">
    <property type="protein sequence ID" value="CAG5085417.1"/>
    <property type="molecule type" value="Genomic_DNA"/>
</dbReference>
<comment type="subcellular location">
    <subcellularLocation>
        <location evidence="1">Cell membrane</location>
        <topology evidence="1">Multi-pass membrane protein</topology>
    </subcellularLocation>
</comment>
<keyword evidence="6 10" id="KW-1133">Transmembrane helix</keyword>
<name>A0A8J2ME68_COTCN</name>
<keyword evidence="3" id="KW-0716">Sensory transduction</keyword>